<dbReference type="PANTHER" id="PTHR30006">
    <property type="entry name" value="THIAMINE-BINDING PERIPLASMIC PROTEIN-RELATED"/>
    <property type="match status" value="1"/>
</dbReference>
<evidence type="ECO:0000313" key="3">
    <source>
        <dbReference type="Proteomes" id="UP001302274"/>
    </source>
</evidence>
<sequence>MRNVLLLILIFVVSFGCAKKEDKAKVWIYTSLYKDTVNDLKKKMEKDFPNIDVQFYQAGSEEVAAKVQAEKLAGSIQADILISSDRFWYEDMGAQGVLLSYKPAGTEKVEASFKQSEGFYTAVSLPVMVMAYNSESVSEKDAPKSFKELTEAKWKDKASSGSPLASGTSFTTVAFLVKEYGWDYFKALRKNNFIAEGGNSGVIRRLQSKERPVGIVLLENLLRLTESDPRIKTIIPSDGAVIQANVLAIVKKEGDQAATKKIADWMFAQVGQEAMVQSFMYATIPGHTEPKGAPALSDLLKTAQPWSPEFISETMKTREQIKDQFSKIVF</sequence>
<dbReference type="PIRSF" id="PIRSF002825">
    <property type="entry name" value="CfbpA"/>
    <property type="match status" value="1"/>
</dbReference>
<accession>A0ABU5VSH8</accession>
<dbReference type="Pfam" id="PF13343">
    <property type="entry name" value="SBP_bac_6"/>
    <property type="match status" value="1"/>
</dbReference>
<dbReference type="PANTHER" id="PTHR30006:SF2">
    <property type="entry name" value="ABC TRANSPORTER SUBSTRATE-BINDING PROTEIN"/>
    <property type="match status" value="1"/>
</dbReference>
<dbReference type="Gene3D" id="3.40.190.10">
    <property type="entry name" value="Periplasmic binding protein-like II"/>
    <property type="match status" value="2"/>
</dbReference>
<evidence type="ECO:0000256" key="1">
    <source>
        <dbReference type="ARBA" id="ARBA00022729"/>
    </source>
</evidence>
<proteinExistence type="predicted"/>
<dbReference type="InterPro" id="IPR026045">
    <property type="entry name" value="Ferric-bd"/>
</dbReference>
<evidence type="ECO:0000313" key="2">
    <source>
        <dbReference type="EMBL" id="MEA9356002.1"/>
    </source>
</evidence>
<comment type="caution">
    <text evidence="2">The sequence shown here is derived from an EMBL/GenBank/DDBJ whole genome shotgun (WGS) entry which is preliminary data.</text>
</comment>
<dbReference type="RefSeq" id="WP_323575649.1">
    <property type="nucleotide sequence ID" value="NZ_JAYGJQ010000001.1"/>
</dbReference>
<dbReference type="Proteomes" id="UP001302274">
    <property type="component" value="Unassembled WGS sequence"/>
</dbReference>
<reference evidence="2 3" key="1">
    <citation type="submission" date="2023-11" db="EMBL/GenBank/DDBJ databases">
        <title>A Novel Polar Bacteriovorax (B. antarcticus) Isolated from the Biocrust in Antarctica.</title>
        <authorList>
            <person name="Mun W."/>
            <person name="Choi S.Y."/>
            <person name="Mitchell R.J."/>
        </authorList>
    </citation>
    <scope>NUCLEOTIDE SEQUENCE [LARGE SCALE GENOMIC DNA]</scope>
    <source>
        <strain evidence="2 3">PP10</strain>
    </source>
</reference>
<name>A0ABU5VSH8_9BACT</name>
<keyword evidence="3" id="KW-1185">Reference proteome</keyword>
<keyword evidence="1" id="KW-0732">Signal</keyword>
<dbReference type="SUPFAM" id="SSF53850">
    <property type="entry name" value="Periplasmic binding protein-like II"/>
    <property type="match status" value="1"/>
</dbReference>
<dbReference type="PROSITE" id="PS51257">
    <property type="entry name" value="PROKAR_LIPOPROTEIN"/>
    <property type="match status" value="1"/>
</dbReference>
<protein>
    <submittedName>
        <fullName evidence="2">Extracellular solute-binding protein</fullName>
    </submittedName>
</protein>
<dbReference type="EMBL" id="JAYGJQ010000001">
    <property type="protein sequence ID" value="MEA9356002.1"/>
    <property type="molecule type" value="Genomic_DNA"/>
</dbReference>
<organism evidence="2 3">
    <name type="scientific">Bacteriovorax antarcticus</name>
    <dbReference type="NCBI Taxonomy" id="3088717"/>
    <lineage>
        <taxon>Bacteria</taxon>
        <taxon>Pseudomonadati</taxon>
        <taxon>Bdellovibrionota</taxon>
        <taxon>Bacteriovoracia</taxon>
        <taxon>Bacteriovoracales</taxon>
        <taxon>Bacteriovoracaceae</taxon>
        <taxon>Bacteriovorax</taxon>
    </lineage>
</organism>
<gene>
    <name evidence="2" type="ORF">SHI21_07315</name>
</gene>